<proteinExistence type="predicted"/>
<name>A0A0K1JDE8_9MICO</name>
<dbReference type="Proteomes" id="UP000066480">
    <property type="component" value="Chromosome"/>
</dbReference>
<reference evidence="2 3" key="1">
    <citation type="submission" date="2015-03" db="EMBL/GenBank/DDBJ databases">
        <title>Luteipulveratus halotolerans sp. nov., a novel actinobacterium (Dermacoccaceae) from Sarawak, Malaysia.</title>
        <authorList>
            <person name="Juboi H."/>
            <person name="Basik A."/>
            <person name="Shamsul S.S."/>
            <person name="Arnold P."/>
            <person name="Schmitt E.K."/>
            <person name="Sanglier J.-J."/>
            <person name="Yeo T."/>
        </authorList>
    </citation>
    <scope>NUCLEOTIDE SEQUENCE [LARGE SCALE GENOMIC DNA]</scope>
    <source>
        <strain evidence="2 3">MN07-A0370</strain>
    </source>
</reference>
<evidence type="ECO:0000313" key="3">
    <source>
        <dbReference type="Proteomes" id="UP000066480"/>
    </source>
</evidence>
<accession>A0A0K1JDE8</accession>
<evidence type="ECO:0000256" key="1">
    <source>
        <dbReference type="SAM" id="MobiDB-lite"/>
    </source>
</evidence>
<dbReference type="KEGG" id="lmoi:VV02_00580"/>
<dbReference type="EMBL" id="CP011112">
    <property type="protein sequence ID" value="AKU14719.1"/>
    <property type="molecule type" value="Genomic_DNA"/>
</dbReference>
<organism evidence="2 3">
    <name type="scientific">Luteipulveratus mongoliensis</name>
    <dbReference type="NCBI Taxonomy" id="571913"/>
    <lineage>
        <taxon>Bacteria</taxon>
        <taxon>Bacillati</taxon>
        <taxon>Actinomycetota</taxon>
        <taxon>Actinomycetes</taxon>
        <taxon>Micrococcales</taxon>
        <taxon>Dermacoccaceae</taxon>
        <taxon>Luteipulveratus</taxon>
    </lineage>
</organism>
<keyword evidence="3" id="KW-1185">Reference proteome</keyword>
<feature type="region of interest" description="Disordered" evidence="1">
    <location>
        <begin position="206"/>
        <end position="226"/>
    </location>
</feature>
<protein>
    <submittedName>
        <fullName evidence="2">Uncharacterized protein</fullName>
    </submittedName>
</protein>
<evidence type="ECO:0000313" key="2">
    <source>
        <dbReference type="EMBL" id="AKU14719.1"/>
    </source>
</evidence>
<dbReference type="AlphaFoldDB" id="A0A0K1JDE8"/>
<sequence length="374" mass="41122">MWRPCETPGVQLPLDDDLFESYSAPDGSWAGPGQVVHPDYHQFYFAGPREEMAWNFDHDLIEADPLGNVVVSTVCRMGPVAVLVDVRDQAPGQLDRNDGWEAVEQISIPVIGDRQLESWGGGPIHPVDITPGDYELRAHRRTWGAEYDTGADRVHEFYLLQLWPAASGVSLTTTARARVEAAERERQDEEARRWQAWDDSVAAEHRRTTWGGREPSPSLEAVGPESGPVARADWQLANAIAEANEEQQRRIAVWAVREAIQGLPTDVVDFGIALEALADGRTLPPPFDDESRVHELLFPGPTRVEIRRVTAAEMSERSEMTRPPIAREAAALAAIRMATGADPAVAAMGALSQAAAGQSDRAAFWSRAHEFVLG</sequence>
<gene>
    <name evidence="2" type="ORF">VV02_00580</name>
</gene>
<dbReference type="STRING" id="571913.VV02_00580"/>